<dbReference type="EMBL" id="BPLQ01013143">
    <property type="protein sequence ID" value="GIY70288.1"/>
    <property type="molecule type" value="Genomic_DNA"/>
</dbReference>
<dbReference type="Proteomes" id="UP001054837">
    <property type="component" value="Unassembled WGS sequence"/>
</dbReference>
<proteinExistence type="predicted"/>
<keyword evidence="3" id="KW-1185">Reference proteome</keyword>
<reference evidence="2 3" key="1">
    <citation type="submission" date="2021-06" db="EMBL/GenBank/DDBJ databases">
        <title>Caerostris darwini draft genome.</title>
        <authorList>
            <person name="Kono N."/>
            <person name="Arakawa K."/>
        </authorList>
    </citation>
    <scope>NUCLEOTIDE SEQUENCE [LARGE SCALE GENOMIC DNA]</scope>
</reference>
<accession>A0AAV4VJR4</accession>
<evidence type="ECO:0000313" key="3">
    <source>
        <dbReference type="Proteomes" id="UP001054837"/>
    </source>
</evidence>
<name>A0AAV4VJR4_9ARAC</name>
<protein>
    <submittedName>
        <fullName evidence="2">Uncharacterized protein</fullName>
    </submittedName>
</protein>
<gene>
    <name evidence="2" type="ORF">CDAR_435581</name>
</gene>
<evidence type="ECO:0000256" key="1">
    <source>
        <dbReference type="SAM" id="MobiDB-lite"/>
    </source>
</evidence>
<comment type="caution">
    <text evidence="2">The sequence shown here is derived from an EMBL/GenBank/DDBJ whole genome shotgun (WGS) entry which is preliminary data.</text>
</comment>
<dbReference type="AlphaFoldDB" id="A0AAV4VJR4"/>
<evidence type="ECO:0000313" key="2">
    <source>
        <dbReference type="EMBL" id="GIY70288.1"/>
    </source>
</evidence>
<organism evidence="2 3">
    <name type="scientific">Caerostris darwini</name>
    <dbReference type="NCBI Taxonomy" id="1538125"/>
    <lineage>
        <taxon>Eukaryota</taxon>
        <taxon>Metazoa</taxon>
        <taxon>Ecdysozoa</taxon>
        <taxon>Arthropoda</taxon>
        <taxon>Chelicerata</taxon>
        <taxon>Arachnida</taxon>
        <taxon>Araneae</taxon>
        <taxon>Araneomorphae</taxon>
        <taxon>Entelegynae</taxon>
        <taxon>Araneoidea</taxon>
        <taxon>Araneidae</taxon>
        <taxon>Caerostris</taxon>
    </lineage>
</organism>
<feature type="region of interest" description="Disordered" evidence="1">
    <location>
        <begin position="1"/>
        <end position="42"/>
    </location>
</feature>
<sequence length="112" mass="12418">MSGLGSLNADPQGRNKQGKGSNFKLPCGEEQTHRGGIQQGKGSNFKFHCEEEQHRCLTEVDESRFTPATHTCALTHHRTKALYRSPPSFVCSPPPQLLLKIIPVSLSSNRIY</sequence>